<dbReference type="SUPFAM" id="SSF54427">
    <property type="entry name" value="NTF2-like"/>
    <property type="match status" value="1"/>
</dbReference>
<dbReference type="Pfam" id="PF12680">
    <property type="entry name" value="SnoaL_2"/>
    <property type="match status" value="1"/>
</dbReference>
<keyword evidence="4" id="KW-1185">Reference proteome</keyword>
<accession>A0ABU0RNB1</accession>
<dbReference type="Proteomes" id="UP001223072">
    <property type="component" value="Unassembled WGS sequence"/>
</dbReference>
<organism evidence="3 4">
    <name type="scientific">Streptomyces turgidiscabies</name>
    <dbReference type="NCBI Taxonomy" id="85558"/>
    <lineage>
        <taxon>Bacteria</taxon>
        <taxon>Bacillati</taxon>
        <taxon>Actinomycetota</taxon>
        <taxon>Actinomycetes</taxon>
        <taxon>Kitasatosporales</taxon>
        <taxon>Streptomycetaceae</taxon>
        <taxon>Streptomyces</taxon>
    </lineage>
</organism>
<comment type="caution">
    <text evidence="3">The sequence shown here is derived from an EMBL/GenBank/DDBJ whole genome shotgun (WGS) entry which is preliminary data.</text>
</comment>
<dbReference type="Gene3D" id="3.10.450.50">
    <property type="match status" value="1"/>
</dbReference>
<protein>
    <submittedName>
        <fullName evidence="3">Ester cyclase</fullName>
    </submittedName>
</protein>
<reference evidence="3 4" key="1">
    <citation type="submission" date="2023-07" db="EMBL/GenBank/DDBJ databases">
        <title>Comparative genomics of wheat-associated soil bacteria to identify genetic determinants of phenazine resistance.</title>
        <authorList>
            <person name="Mouncey N."/>
        </authorList>
    </citation>
    <scope>NUCLEOTIDE SEQUENCE [LARGE SCALE GENOMIC DNA]</scope>
    <source>
        <strain evidence="3 4">W2I16</strain>
    </source>
</reference>
<dbReference type="InterPro" id="IPR037401">
    <property type="entry name" value="SnoaL-like"/>
</dbReference>
<feature type="domain" description="SnoaL-like" evidence="2">
    <location>
        <begin position="11"/>
        <end position="90"/>
    </location>
</feature>
<evidence type="ECO:0000313" key="4">
    <source>
        <dbReference type="Proteomes" id="UP001223072"/>
    </source>
</evidence>
<proteinExistence type="predicted"/>
<dbReference type="InterPro" id="IPR032710">
    <property type="entry name" value="NTF2-like_dom_sf"/>
</dbReference>
<feature type="region of interest" description="Disordered" evidence="1">
    <location>
        <begin position="139"/>
        <end position="158"/>
    </location>
</feature>
<evidence type="ECO:0000313" key="3">
    <source>
        <dbReference type="EMBL" id="MDQ0933484.1"/>
    </source>
</evidence>
<evidence type="ECO:0000259" key="2">
    <source>
        <dbReference type="Pfam" id="PF12680"/>
    </source>
</evidence>
<evidence type="ECO:0000256" key="1">
    <source>
        <dbReference type="SAM" id="MobiDB-lite"/>
    </source>
</evidence>
<gene>
    <name evidence="3" type="ORF">QFZ49_003424</name>
</gene>
<sequence>MTDTTELRETVERFWATAEARDWDAFADTLADDVVYTLPQTRERISGKERFVRFNREYPGDWHLRTERVVAEPGQVVTWLRFTVGPEETHALSFFTGDEKGKHSHHHRLLARALRAPGGPGPPDGADGTVLTERYWPRARSESAHPRGPGAEPRPVPWTACTGFC</sequence>
<dbReference type="EMBL" id="JAUSZS010000004">
    <property type="protein sequence ID" value="MDQ0933484.1"/>
    <property type="molecule type" value="Genomic_DNA"/>
</dbReference>
<name>A0ABU0RNB1_9ACTN</name>